<protein>
    <submittedName>
        <fullName evidence="1">Uncharacterized protein</fullName>
    </submittedName>
</protein>
<dbReference type="Proteomes" id="UP001142810">
    <property type="component" value="Unassembled WGS sequence"/>
</dbReference>
<evidence type="ECO:0000313" key="1">
    <source>
        <dbReference type="EMBL" id="MCW8107436.1"/>
    </source>
</evidence>
<reference evidence="1" key="1">
    <citation type="submission" date="2022-11" db="EMBL/GenBank/DDBJ databases">
        <title>Alteromonas sp. nov., isolated from sea water of the Qingdao.</title>
        <authorList>
            <person name="Wang Q."/>
        </authorList>
    </citation>
    <scope>NUCLEOTIDE SEQUENCE</scope>
    <source>
        <strain evidence="1">ASW11-7</strain>
    </source>
</reference>
<dbReference type="EMBL" id="JAPFRD010000004">
    <property type="protein sequence ID" value="MCW8107436.1"/>
    <property type="molecule type" value="Genomic_DNA"/>
</dbReference>
<proteinExistence type="predicted"/>
<sequence length="42" mass="4705">MQFLPINETEVITGGTWGHVAVAIAIADAAYEFYKDYSENRI</sequence>
<comment type="caution">
    <text evidence="1">The sequence shown here is derived from an EMBL/GenBank/DDBJ whole genome shotgun (WGS) entry which is preliminary data.</text>
</comment>
<dbReference type="RefSeq" id="WP_265616145.1">
    <property type="nucleotide sequence ID" value="NZ_JAPFRD010000004.1"/>
</dbReference>
<gene>
    <name evidence="1" type="ORF">OPS25_02825</name>
</gene>
<name>A0ABT3P3T7_9ALTE</name>
<keyword evidence="2" id="KW-1185">Reference proteome</keyword>
<accession>A0ABT3P3T7</accession>
<evidence type="ECO:0000313" key="2">
    <source>
        <dbReference type="Proteomes" id="UP001142810"/>
    </source>
</evidence>
<organism evidence="1 2">
    <name type="scientific">Alteromonas aquimaris</name>
    <dbReference type="NCBI Taxonomy" id="2998417"/>
    <lineage>
        <taxon>Bacteria</taxon>
        <taxon>Pseudomonadati</taxon>
        <taxon>Pseudomonadota</taxon>
        <taxon>Gammaproteobacteria</taxon>
        <taxon>Alteromonadales</taxon>
        <taxon>Alteromonadaceae</taxon>
        <taxon>Alteromonas/Salinimonas group</taxon>
        <taxon>Alteromonas</taxon>
    </lineage>
</organism>